<dbReference type="CDD" id="cd00118">
    <property type="entry name" value="LysM"/>
    <property type="match status" value="1"/>
</dbReference>
<dbReference type="InterPro" id="IPR018392">
    <property type="entry name" value="LysM"/>
</dbReference>
<reference evidence="6" key="2">
    <citation type="submission" date="2020-09" db="EMBL/GenBank/DDBJ databases">
        <authorList>
            <person name="Sun Q."/>
            <person name="Zhou Y."/>
        </authorList>
    </citation>
    <scope>NUCLEOTIDE SEQUENCE</scope>
    <source>
        <strain evidence="6">CGMCC 1.12751</strain>
    </source>
</reference>
<dbReference type="InterPro" id="IPR052196">
    <property type="entry name" value="Bact_Kbp"/>
</dbReference>
<dbReference type="InterPro" id="IPR036779">
    <property type="entry name" value="LysM_dom_sf"/>
</dbReference>
<keyword evidence="2" id="KW-0963">Cytoplasm</keyword>
<dbReference type="SMART" id="SM00257">
    <property type="entry name" value="LysM"/>
    <property type="match status" value="1"/>
</dbReference>
<dbReference type="PANTHER" id="PTHR34700">
    <property type="entry name" value="POTASSIUM BINDING PROTEIN KBP"/>
    <property type="match status" value="1"/>
</dbReference>
<dbReference type="FunFam" id="3.10.350.10:FF:000001">
    <property type="entry name" value="Peptidoglycan-binding protein LysM"/>
    <property type="match status" value="1"/>
</dbReference>
<evidence type="ECO:0000256" key="2">
    <source>
        <dbReference type="ARBA" id="ARBA00022490"/>
    </source>
</evidence>
<reference evidence="6" key="1">
    <citation type="journal article" date="2014" name="Int. J. Syst. Evol. Microbiol.">
        <title>Complete genome sequence of Corynebacterium casei LMG S-19264T (=DSM 44701T), isolated from a smear-ripened cheese.</title>
        <authorList>
            <consortium name="US DOE Joint Genome Institute (JGI-PGF)"/>
            <person name="Walter F."/>
            <person name="Albersmeier A."/>
            <person name="Kalinowski J."/>
            <person name="Ruckert C."/>
        </authorList>
    </citation>
    <scope>NUCLEOTIDE SEQUENCE</scope>
    <source>
        <strain evidence="6">CGMCC 1.12751</strain>
    </source>
</reference>
<dbReference type="Pfam" id="PF01476">
    <property type="entry name" value="LysM"/>
    <property type="match status" value="1"/>
</dbReference>
<accession>A0A917GCH9</accession>
<comment type="caution">
    <text evidence="6">The sequence shown here is derived from an EMBL/GenBank/DDBJ whole genome shotgun (WGS) entry which is preliminary data.</text>
</comment>
<gene>
    <name evidence="6" type="ORF">GCM10010976_07270</name>
</gene>
<dbReference type="InterPro" id="IPR007055">
    <property type="entry name" value="BON_dom"/>
</dbReference>
<sequence length="165" mass="17637">MGLFSFIKDAGAKVFGIGKTKAEESADKAADAAEAKLNAEKAAANNLKETVGDLDLQVEDLNIHIVDDKATISGAAFNQATKEKVVLVVGNSNGIATVDDQMTVENPEPEAQFHTVVSGDTLGKIAKNYYGNAMKYPEIFEANKPMLKNPDLIYPGQVLRIPALD</sequence>
<proteinExistence type="predicted"/>
<dbReference type="RefSeq" id="WP_188461949.1">
    <property type="nucleotide sequence ID" value="NZ_BMFQ01000001.1"/>
</dbReference>
<organism evidence="6 7">
    <name type="scientific">Bizionia arctica</name>
    <dbReference type="NCBI Taxonomy" id="1495645"/>
    <lineage>
        <taxon>Bacteria</taxon>
        <taxon>Pseudomonadati</taxon>
        <taxon>Bacteroidota</taxon>
        <taxon>Flavobacteriia</taxon>
        <taxon>Flavobacteriales</taxon>
        <taxon>Flavobacteriaceae</taxon>
        <taxon>Bizionia</taxon>
    </lineage>
</organism>
<dbReference type="NCBIfam" id="NF008399">
    <property type="entry name" value="PRK11198.1"/>
    <property type="match status" value="1"/>
</dbReference>
<dbReference type="Gene3D" id="3.10.350.10">
    <property type="entry name" value="LysM domain"/>
    <property type="match status" value="1"/>
</dbReference>
<dbReference type="GO" id="GO:0005737">
    <property type="term" value="C:cytoplasm"/>
    <property type="evidence" value="ECO:0007669"/>
    <property type="project" value="UniProtKB-SubCell"/>
</dbReference>
<evidence type="ECO:0000256" key="1">
    <source>
        <dbReference type="ARBA" id="ARBA00004496"/>
    </source>
</evidence>
<dbReference type="Proteomes" id="UP000625976">
    <property type="component" value="Unassembled WGS sequence"/>
</dbReference>
<evidence type="ECO:0000313" key="7">
    <source>
        <dbReference type="Proteomes" id="UP000625976"/>
    </source>
</evidence>
<keyword evidence="7" id="KW-1185">Reference proteome</keyword>
<evidence type="ECO:0000313" key="6">
    <source>
        <dbReference type="EMBL" id="GGG38097.1"/>
    </source>
</evidence>
<evidence type="ECO:0000259" key="4">
    <source>
        <dbReference type="PROSITE" id="PS50914"/>
    </source>
</evidence>
<dbReference type="PANTHER" id="PTHR34700:SF8">
    <property type="entry name" value="POTASSIUM BINDING PROTEIN KBP"/>
    <property type="match status" value="1"/>
</dbReference>
<dbReference type="AlphaFoldDB" id="A0A917GCH9"/>
<feature type="domain" description="BON" evidence="4">
    <location>
        <begin position="38"/>
        <end position="106"/>
    </location>
</feature>
<name>A0A917GCH9_9FLAO</name>
<dbReference type="PROSITE" id="PS51782">
    <property type="entry name" value="LYSM"/>
    <property type="match status" value="1"/>
</dbReference>
<comment type="subcellular location">
    <subcellularLocation>
        <location evidence="1">Cytoplasm</location>
    </subcellularLocation>
</comment>
<dbReference type="Pfam" id="PF04972">
    <property type="entry name" value="BON"/>
    <property type="match status" value="1"/>
</dbReference>
<protein>
    <recommendedName>
        <fullName evidence="3">Potassium binding protein Kbp</fullName>
    </recommendedName>
</protein>
<dbReference type="PROSITE" id="PS50914">
    <property type="entry name" value="BON"/>
    <property type="match status" value="1"/>
</dbReference>
<dbReference type="EMBL" id="BMFQ01000001">
    <property type="protein sequence ID" value="GGG38097.1"/>
    <property type="molecule type" value="Genomic_DNA"/>
</dbReference>
<evidence type="ECO:0000256" key="3">
    <source>
        <dbReference type="ARBA" id="ARBA00072219"/>
    </source>
</evidence>
<dbReference type="SUPFAM" id="SSF54106">
    <property type="entry name" value="LysM domain"/>
    <property type="match status" value="1"/>
</dbReference>
<evidence type="ECO:0000259" key="5">
    <source>
        <dbReference type="PROSITE" id="PS51782"/>
    </source>
</evidence>
<feature type="domain" description="LysM" evidence="5">
    <location>
        <begin position="112"/>
        <end position="161"/>
    </location>
</feature>